<protein>
    <recommendedName>
        <fullName evidence="4">Lipoprotein</fullName>
    </recommendedName>
</protein>
<evidence type="ECO:0000313" key="3">
    <source>
        <dbReference type="Proteomes" id="UP001501563"/>
    </source>
</evidence>
<dbReference type="RefSeq" id="WP_331266060.1">
    <property type="nucleotide sequence ID" value="NZ_BAAAZA010000008.1"/>
</dbReference>
<name>A0ABP7K769_9ACTN</name>
<feature type="region of interest" description="Disordered" evidence="1">
    <location>
        <begin position="25"/>
        <end position="91"/>
    </location>
</feature>
<feature type="compositionally biased region" description="Low complexity" evidence="1">
    <location>
        <begin position="25"/>
        <end position="85"/>
    </location>
</feature>
<accession>A0ABP7K769</accession>
<reference evidence="3" key="1">
    <citation type="journal article" date="2019" name="Int. J. Syst. Evol. Microbiol.">
        <title>The Global Catalogue of Microorganisms (GCM) 10K type strain sequencing project: providing services to taxonomists for standard genome sequencing and annotation.</title>
        <authorList>
            <consortium name="The Broad Institute Genomics Platform"/>
            <consortium name="The Broad Institute Genome Sequencing Center for Infectious Disease"/>
            <person name="Wu L."/>
            <person name="Ma J."/>
        </authorList>
    </citation>
    <scope>NUCLEOTIDE SEQUENCE [LARGE SCALE GENOMIC DNA]</scope>
    <source>
        <strain evidence="3">JCM 16578</strain>
    </source>
</reference>
<keyword evidence="3" id="KW-1185">Reference proteome</keyword>
<organism evidence="2 3">
    <name type="scientific">Streptomyces lannensis</name>
    <dbReference type="NCBI Taxonomy" id="766498"/>
    <lineage>
        <taxon>Bacteria</taxon>
        <taxon>Bacillati</taxon>
        <taxon>Actinomycetota</taxon>
        <taxon>Actinomycetes</taxon>
        <taxon>Kitasatosporales</taxon>
        <taxon>Streptomycetaceae</taxon>
        <taxon>Streptomyces</taxon>
    </lineage>
</organism>
<proteinExistence type="predicted"/>
<gene>
    <name evidence="2" type="ORF">GCM10022207_35890</name>
</gene>
<evidence type="ECO:0000256" key="1">
    <source>
        <dbReference type="SAM" id="MobiDB-lite"/>
    </source>
</evidence>
<dbReference type="PROSITE" id="PS51257">
    <property type="entry name" value="PROKAR_LIPOPROTEIN"/>
    <property type="match status" value="1"/>
</dbReference>
<evidence type="ECO:0008006" key="4">
    <source>
        <dbReference type="Google" id="ProtNLM"/>
    </source>
</evidence>
<dbReference type="EMBL" id="BAAAZA010000008">
    <property type="protein sequence ID" value="GAA3868002.1"/>
    <property type="molecule type" value="Genomic_DNA"/>
</dbReference>
<evidence type="ECO:0000313" key="2">
    <source>
        <dbReference type="EMBL" id="GAA3868002.1"/>
    </source>
</evidence>
<dbReference type="Proteomes" id="UP001501563">
    <property type="component" value="Unassembled WGS sequence"/>
</dbReference>
<sequence length="211" mass="21066">MRGLRGVTVTALMGGILMLTGCDGSPSTDAASGAPSPASPSATSSASSPDAPAAAATASGAASSAAPRPSSTSTPARATPSTGAARIPASVPGCRNLSVGDDVKAAVTSAYRRAFPRLVHIRPEPHRFFYGQCGAVRYAATRFQATPGVTDEELVNMQDEGSTTKYFRGTSGGGWAYLAGDGLPAGPHGCGDIPEIPAALAKAWGNCSAGR</sequence>
<comment type="caution">
    <text evidence="2">The sequence shown here is derived from an EMBL/GenBank/DDBJ whole genome shotgun (WGS) entry which is preliminary data.</text>
</comment>